<dbReference type="PANTHER" id="PTHR33442:SF1">
    <property type="entry name" value="TRANS-3-HYDROXY-L-PROLINE DEHYDRATASE"/>
    <property type="match status" value="1"/>
</dbReference>
<comment type="caution">
    <text evidence="2">The sequence shown here is derived from an EMBL/GenBank/DDBJ whole genome shotgun (WGS) entry which is preliminary data.</text>
</comment>
<dbReference type="RefSeq" id="WP_218114012.1">
    <property type="nucleotide sequence ID" value="NZ_CAJVAP010000003.1"/>
</dbReference>
<dbReference type="PANTHER" id="PTHR33442">
    <property type="entry name" value="TRANS-3-HYDROXY-L-PROLINE DEHYDRATASE"/>
    <property type="match status" value="1"/>
</dbReference>
<proteinExistence type="inferred from homology"/>
<dbReference type="Pfam" id="PF05544">
    <property type="entry name" value="Pro_racemase"/>
    <property type="match status" value="1"/>
</dbReference>
<reference evidence="2" key="1">
    <citation type="submission" date="2021-06" db="EMBL/GenBank/DDBJ databases">
        <authorList>
            <person name="Criscuolo A."/>
        </authorList>
    </citation>
    <scope>NUCLEOTIDE SEQUENCE</scope>
    <source>
        <strain evidence="2">CIP111803</strain>
    </source>
</reference>
<name>A0A916JSR2_9MICO</name>
<evidence type="ECO:0000313" key="3">
    <source>
        <dbReference type="Proteomes" id="UP000693892"/>
    </source>
</evidence>
<evidence type="ECO:0000256" key="1">
    <source>
        <dbReference type="ARBA" id="ARBA00007529"/>
    </source>
</evidence>
<dbReference type="EMBL" id="CAJVAP010000003">
    <property type="protein sequence ID" value="CAG7600172.1"/>
    <property type="molecule type" value="Genomic_DNA"/>
</dbReference>
<dbReference type="EC" id="5.1.1.4" evidence="2"/>
<gene>
    <name evidence="2" type="ORF">LEUCIP111803_00362</name>
</gene>
<dbReference type="GO" id="GO:0018112">
    <property type="term" value="F:proline racemase activity"/>
    <property type="evidence" value="ECO:0007669"/>
    <property type="project" value="UniProtKB-EC"/>
</dbReference>
<dbReference type="Proteomes" id="UP000693892">
    <property type="component" value="Unassembled WGS sequence"/>
</dbReference>
<sequence>MTQGARPATVLEVLDTHVAGEPARLVLNAAALLRGATPAERREDLLARQSWMRTGLMREPRGHRDMFGVVVVPPSGPAADVGAVFMEHDGAPMSCGHGTIGLVSAIVDRGIVPGLDGATTVRVETPSGIVPVEVNRDERGALASVVLHQPAMRVAARIVLPHPGRAGGAVDAVLVGGSTWVLLVDEAGLGVEIATTDSEDLLALVRGLRAEVLAWLRGSPAELGAAADEAARHLAGSPIAIVGRPAREDCEVRTFVGFGERSIDRSPCGTAVSALIALRATDRLLQPGQWLAIEGVSGERFDASIAPAAADGADDGDDDRAEDGRVSALIRGRGFVTGVAAYEFDAADPFAAGFAV</sequence>
<keyword evidence="2" id="KW-0413">Isomerase</keyword>
<keyword evidence="3" id="KW-1185">Reference proteome</keyword>
<accession>A0A916JSR2</accession>
<dbReference type="InterPro" id="IPR008794">
    <property type="entry name" value="Pro_racemase_fam"/>
</dbReference>
<evidence type="ECO:0000313" key="2">
    <source>
        <dbReference type="EMBL" id="CAG7600172.1"/>
    </source>
</evidence>
<protein>
    <submittedName>
        <fullName evidence="2">Proline racemase</fullName>
        <ecNumber evidence="2">5.1.1.4</ecNumber>
    </submittedName>
</protein>
<organism evidence="2 3">
    <name type="scientific">Leucobacter soli</name>
    <dbReference type="NCBI Taxonomy" id="2812850"/>
    <lineage>
        <taxon>Bacteria</taxon>
        <taxon>Bacillati</taxon>
        <taxon>Actinomycetota</taxon>
        <taxon>Actinomycetes</taxon>
        <taxon>Micrococcales</taxon>
        <taxon>Microbacteriaceae</taxon>
        <taxon>Leucobacter</taxon>
    </lineage>
</organism>
<comment type="similarity">
    <text evidence="1">Belongs to the proline racemase family.</text>
</comment>
<dbReference type="AlphaFoldDB" id="A0A916JSR2"/>